<gene>
    <name evidence="3" type="ORF">NQ315_009033</name>
</gene>
<organism evidence="3 4">
    <name type="scientific">Exocentrus adspersus</name>
    <dbReference type="NCBI Taxonomy" id="1586481"/>
    <lineage>
        <taxon>Eukaryota</taxon>
        <taxon>Metazoa</taxon>
        <taxon>Ecdysozoa</taxon>
        <taxon>Arthropoda</taxon>
        <taxon>Hexapoda</taxon>
        <taxon>Insecta</taxon>
        <taxon>Pterygota</taxon>
        <taxon>Neoptera</taxon>
        <taxon>Endopterygota</taxon>
        <taxon>Coleoptera</taxon>
        <taxon>Polyphaga</taxon>
        <taxon>Cucujiformia</taxon>
        <taxon>Chrysomeloidea</taxon>
        <taxon>Cerambycidae</taxon>
        <taxon>Lamiinae</taxon>
        <taxon>Acanthocinini</taxon>
        <taxon>Exocentrus</taxon>
    </lineage>
</organism>
<protein>
    <recommendedName>
        <fullName evidence="2">Ig-like domain-containing protein</fullName>
    </recommendedName>
</protein>
<dbReference type="Gene3D" id="2.60.40.10">
    <property type="entry name" value="Immunoglobulins"/>
    <property type="match status" value="1"/>
</dbReference>
<keyword evidence="1" id="KW-0732">Signal</keyword>
<dbReference type="PROSITE" id="PS50835">
    <property type="entry name" value="IG_LIKE"/>
    <property type="match status" value="1"/>
</dbReference>
<keyword evidence="4" id="KW-1185">Reference proteome</keyword>
<evidence type="ECO:0000259" key="2">
    <source>
        <dbReference type="PROSITE" id="PS50835"/>
    </source>
</evidence>
<dbReference type="SUPFAM" id="SSF48726">
    <property type="entry name" value="Immunoglobulin"/>
    <property type="match status" value="1"/>
</dbReference>
<feature type="chain" id="PRO_5043776351" description="Ig-like domain-containing protein" evidence="1">
    <location>
        <begin position="17"/>
        <end position="131"/>
    </location>
</feature>
<name>A0AAV8VH43_9CUCU</name>
<evidence type="ECO:0000313" key="3">
    <source>
        <dbReference type="EMBL" id="KAJ8913196.1"/>
    </source>
</evidence>
<sequence>MKTIIYWLLLIPTTSPFAVNQNDIPIRVFDVSSTPTEQIFVEAHHNQSLPCPGANEHSLVYALEWFSLSQHKVILDYSKNSLTVYTEQHRISLAKDYGMTIHPVLSSDTGDYICLINNRLQPDGVVQLRVL</sequence>
<dbReference type="Proteomes" id="UP001159042">
    <property type="component" value="Unassembled WGS sequence"/>
</dbReference>
<feature type="signal peptide" evidence="1">
    <location>
        <begin position="1"/>
        <end position="16"/>
    </location>
</feature>
<evidence type="ECO:0000313" key="4">
    <source>
        <dbReference type="Proteomes" id="UP001159042"/>
    </source>
</evidence>
<dbReference type="InterPro" id="IPR036179">
    <property type="entry name" value="Ig-like_dom_sf"/>
</dbReference>
<dbReference type="InterPro" id="IPR013783">
    <property type="entry name" value="Ig-like_fold"/>
</dbReference>
<dbReference type="EMBL" id="JANEYG010000100">
    <property type="protein sequence ID" value="KAJ8913196.1"/>
    <property type="molecule type" value="Genomic_DNA"/>
</dbReference>
<feature type="domain" description="Ig-like" evidence="2">
    <location>
        <begin position="12"/>
        <end position="131"/>
    </location>
</feature>
<proteinExistence type="predicted"/>
<feature type="non-terminal residue" evidence="3">
    <location>
        <position position="131"/>
    </location>
</feature>
<reference evidence="3 4" key="1">
    <citation type="journal article" date="2023" name="Insect Mol. Biol.">
        <title>Genome sequencing provides insights into the evolution of gene families encoding plant cell wall-degrading enzymes in longhorned beetles.</title>
        <authorList>
            <person name="Shin N.R."/>
            <person name="Okamura Y."/>
            <person name="Kirsch R."/>
            <person name="Pauchet Y."/>
        </authorList>
    </citation>
    <scope>NUCLEOTIDE SEQUENCE [LARGE SCALE GENOMIC DNA]</scope>
    <source>
        <strain evidence="3">EAD_L_NR</strain>
    </source>
</reference>
<dbReference type="AlphaFoldDB" id="A0AAV8VH43"/>
<dbReference type="InterPro" id="IPR007110">
    <property type="entry name" value="Ig-like_dom"/>
</dbReference>
<accession>A0AAV8VH43</accession>
<evidence type="ECO:0000256" key="1">
    <source>
        <dbReference type="SAM" id="SignalP"/>
    </source>
</evidence>
<comment type="caution">
    <text evidence="3">The sequence shown here is derived from an EMBL/GenBank/DDBJ whole genome shotgun (WGS) entry which is preliminary data.</text>
</comment>